<dbReference type="InterPro" id="IPR005630">
    <property type="entry name" value="Terpene_synthase_metal-bd"/>
</dbReference>
<evidence type="ECO:0000259" key="1">
    <source>
        <dbReference type="Pfam" id="PF03936"/>
    </source>
</evidence>
<organism evidence="2 3">
    <name type="scientific">Sphenostylis stenocarpa</name>
    <dbReference type="NCBI Taxonomy" id="92480"/>
    <lineage>
        <taxon>Eukaryota</taxon>
        <taxon>Viridiplantae</taxon>
        <taxon>Streptophyta</taxon>
        <taxon>Embryophyta</taxon>
        <taxon>Tracheophyta</taxon>
        <taxon>Spermatophyta</taxon>
        <taxon>Magnoliopsida</taxon>
        <taxon>eudicotyledons</taxon>
        <taxon>Gunneridae</taxon>
        <taxon>Pentapetalae</taxon>
        <taxon>rosids</taxon>
        <taxon>fabids</taxon>
        <taxon>Fabales</taxon>
        <taxon>Fabaceae</taxon>
        <taxon>Papilionoideae</taxon>
        <taxon>50 kb inversion clade</taxon>
        <taxon>NPAAA clade</taxon>
        <taxon>indigoferoid/millettioid clade</taxon>
        <taxon>Phaseoleae</taxon>
        <taxon>Sphenostylis</taxon>
    </lineage>
</organism>
<dbReference type="GO" id="GO:0010333">
    <property type="term" value="F:terpene synthase activity"/>
    <property type="evidence" value="ECO:0007669"/>
    <property type="project" value="InterPro"/>
</dbReference>
<dbReference type="EMBL" id="OY731403">
    <property type="protein sequence ID" value="CAJ1961466.1"/>
    <property type="molecule type" value="Genomic_DNA"/>
</dbReference>
<gene>
    <name evidence="2" type="ORF">AYBTSS11_LOCUS18743</name>
</gene>
<evidence type="ECO:0000313" key="3">
    <source>
        <dbReference type="Proteomes" id="UP001189624"/>
    </source>
</evidence>
<sequence>MKQWVQLLNGGHLARAEVYLKNGIVSTGVHVVLIPAFLLLDHSINMETVAIMDNFPQIVHSVAKILRLSDDLEGAIRVEMRRELMDLTLIAT</sequence>
<dbReference type="Proteomes" id="UP001189624">
    <property type="component" value="Chromosome 6"/>
</dbReference>
<dbReference type="Gene3D" id="1.10.600.10">
    <property type="entry name" value="Farnesyl Diphosphate Synthase"/>
    <property type="match status" value="1"/>
</dbReference>
<reference evidence="2" key="1">
    <citation type="submission" date="2023-10" db="EMBL/GenBank/DDBJ databases">
        <authorList>
            <person name="Domelevo Entfellner J.-B."/>
        </authorList>
    </citation>
    <scope>NUCLEOTIDE SEQUENCE</scope>
</reference>
<dbReference type="AlphaFoldDB" id="A0AA86VNK6"/>
<dbReference type="Gramene" id="rna-AYBTSS11_LOCUS18743">
    <property type="protein sequence ID" value="CAJ1961466.1"/>
    <property type="gene ID" value="gene-AYBTSS11_LOCUS18743"/>
</dbReference>
<proteinExistence type="predicted"/>
<dbReference type="InterPro" id="IPR008949">
    <property type="entry name" value="Isoprenoid_synthase_dom_sf"/>
</dbReference>
<dbReference type="Pfam" id="PF03936">
    <property type="entry name" value="Terpene_synth_C"/>
    <property type="match status" value="1"/>
</dbReference>
<evidence type="ECO:0000313" key="2">
    <source>
        <dbReference type="EMBL" id="CAJ1961466.1"/>
    </source>
</evidence>
<feature type="domain" description="Terpene synthase metal-binding" evidence="1">
    <location>
        <begin position="5"/>
        <end position="82"/>
    </location>
</feature>
<dbReference type="SUPFAM" id="SSF48576">
    <property type="entry name" value="Terpenoid synthases"/>
    <property type="match status" value="1"/>
</dbReference>
<keyword evidence="3" id="KW-1185">Reference proteome</keyword>
<dbReference type="GO" id="GO:0000287">
    <property type="term" value="F:magnesium ion binding"/>
    <property type="evidence" value="ECO:0007669"/>
    <property type="project" value="InterPro"/>
</dbReference>
<protein>
    <recommendedName>
        <fullName evidence="1">Terpene synthase metal-binding domain-containing protein</fullName>
    </recommendedName>
</protein>
<name>A0AA86VNK6_9FABA</name>
<accession>A0AA86VNK6</accession>